<reference evidence="3" key="1">
    <citation type="submission" date="2017-11" db="EMBL/GenBank/DDBJ databases">
        <authorList>
            <person name="Kuznetsova I."/>
            <person name="Sazanova A."/>
            <person name="Chirak E."/>
            <person name="Safronova V."/>
            <person name="Willems A."/>
        </authorList>
    </citation>
    <scope>NUCLEOTIDE SEQUENCE [LARGE SCALE GENOMIC DNA]</scope>
    <source>
        <strain evidence="3">PEPV15</strain>
    </source>
</reference>
<proteinExistence type="predicted"/>
<comment type="caution">
    <text evidence="2">The sequence shown here is derived from an EMBL/GenBank/DDBJ whole genome shotgun (WGS) entry which is preliminary data.</text>
</comment>
<dbReference type="CDD" id="cd06587">
    <property type="entry name" value="VOC"/>
    <property type="match status" value="1"/>
</dbReference>
<evidence type="ECO:0000313" key="3">
    <source>
        <dbReference type="Proteomes" id="UP000241158"/>
    </source>
</evidence>
<sequence>MPFRVSDRSSQTICSRSLDLLPTMKPQHERAVEFFGVLLNVVRVDNVDIVIFARPTPDNGNQFAGKELWPEDGFRPTEGSVINHLAFSYVAAGSALTRIKNAGVPIVQELQIDPRHGHTSFYVRGPDGLLIEIVEDRPIPAGNWSKK</sequence>
<dbReference type="Gene3D" id="3.10.180.10">
    <property type="entry name" value="2,3-Dihydroxybiphenyl 1,2-Dioxygenase, domain 1"/>
    <property type="match status" value="1"/>
</dbReference>
<dbReference type="InterPro" id="IPR004360">
    <property type="entry name" value="Glyas_Fos-R_dOase_dom"/>
</dbReference>
<evidence type="ECO:0000259" key="1">
    <source>
        <dbReference type="PROSITE" id="PS51819"/>
    </source>
</evidence>
<dbReference type="EMBL" id="PGGN01000003">
    <property type="protein sequence ID" value="PSH57104.1"/>
    <property type="molecule type" value="Genomic_DNA"/>
</dbReference>
<gene>
    <name evidence="2" type="ORF">CU100_17720</name>
</gene>
<dbReference type="InterPro" id="IPR037523">
    <property type="entry name" value="VOC_core"/>
</dbReference>
<dbReference type="AlphaFoldDB" id="A0A2P7ASA6"/>
<dbReference type="OrthoDB" id="9803142at2"/>
<protein>
    <recommendedName>
        <fullName evidence="1">VOC domain-containing protein</fullName>
    </recommendedName>
</protein>
<feature type="domain" description="VOC" evidence="1">
    <location>
        <begin position="17"/>
        <end position="136"/>
    </location>
</feature>
<dbReference type="Pfam" id="PF00903">
    <property type="entry name" value="Glyoxalase"/>
    <property type="match status" value="1"/>
</dbReference>
<keyword evidence="3" id="KW-1185">Reference proteome</keyword>
<dbReference type="SUPFAM" id="SSF54593">
    <property type="entry name" value="Glyoxalase/Bleomycin resistance protein/Dihydroxybiphenyl dioxygenase"/>
    <property type="match status" value="1"/>
</dbReference>
<accession>A0A2P7ASA6</accession>
<dbReference type="Proteomes" id="UP000241158">
    <property type="component" value="Unassembled WGS sequence"/>
</dbReference>
<evidence type="ECO:0000313" key="2">
    <source>
        <dbReference type="EMBL" id="PSH57104.1"/>
    </source>
</evidence>
<name>A0A2P7ASA6_9HYPH</name>
<organism evidence="2 3">
    <name type="scientific">Phyllobacterium endophyticum</name>
    <dbReference type="NCBI Taxonomy" id="1149773"/>
    <lineage>
        <taxon>Bacteria</taxon>
        <taxon>Pseudomonadati</taxon>
        <taxon>Pseudomonadota</taxon>
        <taxon>Alphaproteobacteria</taxon>
        <taxon>Hyphomicrobiales</taxon>
        <taxon>Phyllobacteriaceae</taxon>
        <taxon>Phyllobacterium</taxon>
    </lineage>
</organism>
<dbReference type="PROSITE" id="PS51819">
    <property type="entry name" value="VOC"/>
    <property type="match status" value="1"/>
</dbReference>
<dbReference type="InterPro" id="IPR029068">
    <property type="entry name" value="Glyas_Bleomycin-R_OHBP_Dase"/>
</dbReference>